<dbReference type="SUPFAM" id="SSF54909">
    <property type="entry name" value="Dimeric alpha+beta barrel"/>
    <property type="match status" value="1"/>
</dbReference>
<sequence>MDKFDQHIVALLVANARMAVAAIAREVNLSRSAVSERIRNLEQKGVIRGYHARLGAAPAQVRAYMELHYLVHRCEQHAARLRNIPEVRQAFTISGDTDIMLYVEAATMARLEEVRSHIERLPDIKTVKTHIILSELIHNPG</sequence>
<gene>
    <name evidence="5" type="ORF">C7I36_06060</name>
</gene>
<comment type="caution">
    <text evidence="5">The sequence shown here is derived from an EMBL/GenBank/DDBJ whole genome shotgun (WGS) entry which is preliminary data.</text>
</comment>
<evidence type="ECO:0000313" key="6">
    <source>
        <dbReference type="Proteomes" id="UP000242181"/>
    </source>
</evidence>
<keyword evidence="6" id="KW-1185">Reference proteome</keyword>
<dbReference type="PANTHER" id="PTHR30154">
    <property type="entry name" value="LEUCINE-RESPONSIVE REGULATORY PROTEIN"/>
    <property type="match status" value="1"/>
</dbReference>
<dbReference type="Proteomes" id="UP000242181">
    <property type="component" value="Unassembled WGS sequence"/>
</dbReference>
<dbReference type="GO" id="GO:0005829">
    <property type="term" value="C:cytosol"/>
    <property type="evidence" value="ECO:0007669"/>
    <property type="project" value="TreeGrafter"/>
</dbReference>
<dbReference type="InterPro" id="IPR019888">
    <property type="entry name" value="Tscrpt_reg_AsnC-like"/>
</dbReference>
<dbReference type="InterPro" id="IPR036390">
    <property type="entry name" value="WH_DNA-bd_sf"/>
</dbReference>
<dbReference type="InterPro" id="IPR036388">
    <property type="entry name" value="WH-like_DNA-bd_sf"/>
</dbReference>
<dbReference type="PRINTS" id="PR00033">
    <property type="entry name" value="HTHASNC"/>
</dbReference>
<dbReference type="PROSITE" id="PS00519">
    <property type="entry name" value="HTH_ASNC_1"/>
    <property type="match status" value="1"/>
</dbReference>
<proteinExistence type="predicted"/>
<dbReference type="AlphaFoldDB" id="A0A2P7R486"/>
<protein>
    <submittedName>
        <fullName evidence="5">ArsR family transcriptional regulator</fullName>
    </submittedName>
</protein>
<dbReference type="RefSeq" id="WP_106452824.1">
    <property type="nucleotide sequence ID" value="NZ_PXYH01000006.1"/>
</dbReference>
<dbReference type="PANTHER" id="PTHR30154:SF34">
    <property type="entry name" value="TRANSCRIPTIONAL REGULATOR AZLB"/>
    <property type="match status" value="1"/>
</dbReference>
<accession>A0A2P7R486</accession>
<dbReference type="Pfam" id="PF01037">
    <property type="entry name" value="AsnC_trans_reg"/>
    <property type="match status" value="1"/>
</dbReference>
<dbReference type="InterPro" id="IPR019885">
    <property type="entry name" value="Tscrpt_reg_HTH_AsnC-type_CS"/>
</dbReference>
<evidence type="ECO:0000259" key="4">
    <source>
        <dbReference type="PROSITE" id="PS50956"/>
    </source>
</evidence>
<reference evidence="5 6" key="1">
    <citation type="submission" date="2018-03" db="EMBL/GenBank/DDBJ databases">
        <title>The draft genome of Zobellella taiwanensis JCM 13381.</title>
        <authorList>
            <person name="Liu L."/>
            <person name="Li L."/>
            <person name="Wang T."/>
            <person name="Zhang X."/>
            <person name="Liang L."/>
        </authorList>
    </citation>
    <scope>NUCLEOTIDE SEQUENCE [LARGE SCALE GENOMIC DNA]</scope>
    <source>
        <strain evidence="5 6">JCM 13381</strain>
    </source>
</reference>
<dbReference type="Pfam" id="PF13404">
    <property type="entry name" value="HTH_AsnC-type"/>
    <property type="match status" value="1"/>
</dbReference>
<dbReference type="GO" id="GO:0043565">
    <property type="term" value="F:sequence-specific DNA binding"/>
    <property type="evidence" value="ECO:0007669"/>
    <property type="project" value="InterPro"/>
</dbReference>
<organism evidence="5 6">
    <name type="scientific">Zobellella taiwanensis</name>
    <dbReference type="NCBI Taxonomy" id="347535"/>
    <lineage>
        <taxon>Bacteria</taxon>
        <taxon>Pseudomonadati</taxon>
        <taxon>Pseudomonadota</taxon>
        <taxon>Gammaproteobacteria</taxon>
        <taxon>Aeromonadales</taxon>
        <taxon>Aeromonadaceae</taxon>
        <taxon>Zobellella</taxon>
    </lineage>
</organism>
<dbReference type="Gene3D" id="3.30.70.920">
    <property type="match status" value="1"/>
</dbReference>
<feature type="domain" description="HTH asnC-type" evidence="4">
    <location>
        <begin position="1"/>
        <end position="65"/>
    </location>
</feature>
<dbReference type="EMBL" id="PXYH01000006">
    <property type="protein sequence ID" value="PSJ45027.1"/>
    <property type="molecule type" value="Genomic_DNA"/>
</dbReference>
<keyword evidence="3" id="KW-0804">Transcription</keyword>
<evidence type="ECO:0000256" key="1">
    <source>
        <dbReference type="ARBA" id="ARBA00023015"/>
    </source>
</evidence>
<dbReference type="InterPro" id="IPR019887">
    <property type="entry name" value="Tscrpt_reg_AsnC/Lrp_C"/>
</dbReference>
<keyword evidence="2" id="KW-0238">DNA-binding</keyword>
<evidence type="ECO:0000256" key="3">
    <source>
        <dbReference type="ARBA" id="ARBA00023163"/>
    </source>
</evidence>
<evidence type="ECO:0000256" key="2">
    <source>
        <dbReference type="ARBA" id="ARBA00023125"/>
    </source>
</evidence>
<dbReference type="OrthoDB" id="9809462at2"/>
<dbReference type="InterPro" id="IPR000485">
    <property type="entry name" value="AsnC-type_HTH_dom"/>
</dbReference>
<keyword evidence="1" id="KW-0805">Transcription regulation</keyword>
<dbReference type="SUPFAM" id="SSF46785">
    <property type="entry name" value="Winged helix' DNA-binding domain"/>
    <property type="match status" value="1"/>
</dbReference>
<name>A0A2P7R486_9GAMM</name>
<dbReference type="GO" id="GO:0043200">
    <property type="term" value="P:response to amino acid"/>
    <property type="evidence" value="ECO:0007669"/>
    <property type="project" value="TreeGrafter"/>
</dbReference>
<dbReference type="InterPro" id="IPR011008">
    <property type="entry name" value="Dimeric_a/b-barrel"/>
</dbReference>
<dbReference type="PROSITE" id="PS50956">
    <property type="entry name" value="HTH_ASNC_2"/>
    <property type="match status" value="1"/>
</dbReference>
<dbReference type="SMART" id="SM00344">
    <property type="entry name" value="HTH_ASNC"/>
    <property type="match status" value="1"/>
</dbReference>
<dbReference type="Gene3D" id="1.10.10.10">
    <property type="entry name" value="Winged helix-like DNA-binding domain superfamily/Winged helix DNA-binding domain"/>
    <property type="match status" value="1"/>
</dbReference>
<evidence type="ECO:0000313" key="5">
    <source>
        <dbReference type="EMBL" id="PSJ45027.1"/>
    </source>
</evidence>